<evidence type="ECO:0000256" key="4">
    <source>
        <dbReference type="PROSITE-ProRule" id="PRU00322"/>
    </source>
</evidence>
<organism evidence="7 8">
    <name type="scientific">Triparma laevis f. longispina</name>
    <dbReference type="NCBI Taxonomy" id="1714387"/>
    <lineage>
        <taxon>Eukaryota</taxon>
        <taxon>Sar</taxon>
        <taxon>Stramenopiles</taxon>
        <taxon>Ochrophyta</taxon>
        <taxon>Bolidophyceae</taxon>
        <taxon>Parmales</taxon>
        <taxon>Triparmaceae</taxon>
        <taxon>Triparma</taxon>
    </lineage>
</organism>
<reference evidence="8" key="1">
    <citation type="journal article" date="2023" name="Commun. Biol.">
        <title>Genome analysis of Parmales, the sister group of diatoms, reveals the evolutionary specialization of diatoms from phago-mixotrophs to photoautotrophs.</title>
        <authorList>
            <person name="Ban H."/>
            <person name="Sato S."/>
            <person name="Yoshikawa S."/>
            <person name="Yamada K."/>
            <person name="Nakamura Y."/>
            <person name="Ichinomiya M."/>
            <person name="Sato N."/>
            <person name="Blanc-Mathieu R."/>
            <person name="Endo H."/>
            <person name="Kuwata A."/>
            <person name="Ogata H."/>
        </authorList>
    </citation>
    <scope>NUCLEOTIDE SEQUENCE [LARGE SCALE GENOMIC DNA]</scope>
    <source>
        <strain evidence="8">NIES 3700</strain>
    </source>
</reference>
<dbReference type="PROSITE" id="PS01358">
    <property type="entry name" value="ZF_RANBP2_1"/>
    <property type="match status" value="1"/>
</dbReference>
<dbReference type="PROSITE" id="PS50199">
    <property type="entry name" value="ZF_RANBP2_2"/>
    <property type="match status" value="1"/>
</dbReference>
<evidence type="ECO:0000256" key="3">
    <source>
        <dbReference type="ARBA" id="ARBA00022833"/>
    </source>
</evidence>
<dbReference type="Proteomes" id="UP001165122">
    <property type="component" value="Unassembled WGS sequence"/>
</dbReference>
<feature type="region of interest" description="Disordered" evidence="5">
    <location>
        <begin position="74"/>
        <end position="107"/>
    </location>
</feature>
<protein>
    <recommendedName>
        <fullName evidence="6">RanBP2-type domain-containing protein</fullName>
    </recommendedName>
</protein>
<dbReference type="GO" id="GO:0008270">
    <property type="term" value="F:zinc ion binding"/>
    <property type="evidence" value="ECO:0007669"/>
    <property type="project" value="UniProtKB-KW"/>
</dbReference>
<dbReference type="Pfam" id="PF00641">
    <property type="entry name" value="Zn_ribbon_RanBP"/>
    <property type="match status" value="1"/>
</dbReference>
<keyword evidence="8" id="KW-1185">Reference proteome</keyword>
<keyword evidence="1" id="KW-0479">Metal-binding</keyword>
<evidence type="ECO:0000256" key="1">
    <source>
        <dbReference type="ARBA" id="ARBA00022723"/>
    </source>
</evidence>
<dbReference type="InterPro" id="IPR001876">
    <property type="entry name" value="Znf_RanBP2"/>
</dbReference>
<dbReference type="Gene3D" id="4.10.1060.10">
    <property type="entry name" value="Zinc finger, RanBP2-type"/>
    <property type="match status" value="1"/>
</dbReference>
<proteinExistence type="predicted"/>
<accession>A0A9W7FU76</accession>
<gene>
    <name evidence="7" type="ORF">TrLO_g5274</name>
</gene>
<keyword evidence="2 4" id="KW-0863">Zinc-finger</keyword>
<dbReference type="AlphaFoldDB" id="A0A9W7FU76"/>
<evidence type="ECO:0000313" key="8">
    <source>
        <dbReference type="Proteomes" id="UP001165122"/>
    </source>
</evidence>
<feature type="compositionally biased region" description="Gly residues" evidence="5">
    <location>
        <begin position="80"/>
        <end position="94"/>
    </location>
</feature>
<dbReference type="EMBL" id="BRXW01000333">
    <property type="protein sequence ID" value="GMI18432.1"/>
    <property type="molecule type" value="Genomic_DNA"/>
</dbReference>
<feature type="domain" description="RanBP2-type" evidence="6">
    <location>
        <begin position="50"/>
        <end position="79"/>
    </location>
</feature>
<evidence type="ECO:0000256" key="2">
    <source>
        <dbReference type="ARBA" id="ARBA00022771"/>
    </source>
</evidence>
<comment type="caution">
    <text evidence="7">The sequence shown here is derived from an EMBL/GenBank/DDBJ whole genome shotgun (WGS) entry which is preliminary data.</text>
</comment>
<feature type="region of interest" description="Disordered" evidence="5">
    <location>
        <begin position="1"/>
        <end position="47"/>
    </location>
</feature>
<sequence length="107" mass="10796">MARDCPQAGGQGRVARAPKTFSHDNNAPPGPGAGYGGEQAGFGGGYGNVRPGDWTCPACQINNFASRIQCFKCSTPKPGQEGGAPGGLGMGGPTPGQDQQQQPMGGY</sequence>
<evidence type="ECO:0000313" key="7">
    <source>
        <dbReference type="EMBL" id="GMI18432.1"/>
    </source>
</evidence>
<dbReference type="InterPro" id="IPR036443">
    <property type="entry name" value="Znf_RanBP2_sf"/>
</dbReference>
<feature type="compositionally biased region" description="Low complexity" evidence="5">
    <location>
        <begin position="95"/>
        <end position="107"/>
    </location>
</feature>
<dbReference type="SMART" id="SM00547">
    <property type="entry name" value="ZnF_RBZ"/>
    <property type="match status" value="1"/>
</dbReference>
<evidence type="ECO:0000256" key="5">
    <source>
        <dbReference type="SAM" id="MobiDB-lite"/>
    </source>
</evidence>
<dbReference type="SUPFAM" id="SSF90209">
    <property type="entry name" value="Ran binding protein zinc finger-like"/>
    <property type="match status" value="1"/>
</dbReference>
<evidence type="ECO:0000259" key="6">
    <source>
        <dbReference type="PROSITE" id="PS50199"/>
    </source>
</evidence>
<name>A0A9W7FU76_9STRA</name>
<keyword evidence="3" id="KW-0862">Zinc</keyword>
<feature type="compositionally biased region" description="Gly residues" evidence="5">
    <location>
        <begin position="32"/>
        <end position="47"/>
    </location>
</feature>